<sequence>MALQVALPVDPDLPEATQLPPRREVMRITPMKTNYPEILQRPIFSSDRHPMMEPMSGLTLVGVGIAGNKATALLQDVNGPVIRGRPGDIAAGWSITSIAPDRVLFERKGERRILKIDVQSHGAIQSTVAEAGKK</sequence>
<reference evidence="1 2" key="1">
    <citation type="submission" date="2020-03" db="EMBL/GenBank/DDBJ databases">
        <title>Genomic Encyclopedia of Type Strains, Phase IV (KMG-IV): sequencing the most valuable type-strain genomes for metagenomic binning, comparative biology and taxonomic classification.</title>
        <authorList>
            <person name="Goeker M."/>
        </authorList>
    </citation>
    <scope>NUCLEOTIDE SEQUENCE [LARGE SCALE GENOMIC DNA]</scope>
    <source>
        <strain evidence="1 2">DSM 19867</strain>
    </source>
</reference>
<dbReference type="RefSeq" id="WP_167083105.1">
    <property type="nucleotide sequence ID" value="NZ_BAAADC010000001.1"/>
</dbReference>
<comment type="caution">
    <text evidence="1">The sequence shown here is derived from an EMBL/GenBank/DDBJ whole genome shotgun (WGS) entry which is preliminary data.</text>
</comment>
<dbReference type="AlphaFoldDB" id="A0A846MZC8"/>
<keyword evidence="2" id="KW-1185">Reference proteome</keyword>
<dbReference type="Proteomes" id="UP000570514">
    <property type="component" value="Unassembled WGS sequence"/>
</dbReference>
<gene>
    <name evidence="1" type="ORF">FHS83_002296</name>
</gene>
<evidence type="ECO:0000313" key="2">
    <source>
        <dbReference type="Proteomes" id="UP000570514"/>
    </source>
</evidence>
<name>A0A846MZC8_9PROT</name>
<organism evidence="1 2">
    <name type="scientific">Rhizomicrobium palustre</name>
    <dbReference type="NCBI Taxonomy" id="189966"/>
    <lineage>
        <taxon>Bacteria</taxon>
        <taxon>Pseudomonadati</taxon>
        <taxon>Pseudomonadota</taxon>
        <taxon>Alphaproteobacteria</taxon>
        <taxon>Micropepsales</taxon>
        <taxon>Micropepsaceae</taxon>
        <taxon>Rhizomicrobium</taxon>
    </lineage>
</organism>
<accession>A0A846MZC8</accession>
<protein>
    <submittedName>
        <fullName evidence="1">Uncharacterized protein</fullName>
    </submittedName>
</protein>
<evidence type="ECO:0000313" key="1">
    <source>
        <dbReference type="EMBL" id="NIK88978.1"/>
    </source>
</evidence>
<proteinExistence type="predicted"/>
<dbReference type="EMBL" id="JAASRM010000001">
    <property type="protein sequence ID" value="NIK88978.1"/>
    <property type="molecule type" value="Genomic_DNA"/>
</dbReference>